<comment type="caution">
    <text evidence="3">The sequence shown here is derived from an EMBL/GenBank/DDBJ whole genome shotgun (WGS) entry which is preliminary data.</text>
</comment>
<dbReference type="EMBL" id="JACHFV010000002">
    <property type="protein sequence ID" value="MBB5293976.1"/>
    <property type="molecule type" value="Genomic_DNA"/>
</dbReference>
<protein>
    <submittedName>
        <fullName evidence="2">PRTRC genetic system protein E</fullName>
    </submittedName>
</protein>
<dbReference type="RefSeq" id="WP_129117500.1">
    <property type="nucleotide sequence ID" value="NZ_BSUI01000040.1"/>
</dbReference>
<sequence length="359" mass="37829">MTQGNTAPLLPFDEPRRTLQDVHDDLKREMARLHGQHPDLYEEAVGLFKQNQDAKEHVPAAERLLADVQALSHPVNLPFVPVASAEQGAVDEALDHQEMTPEPVTTDDTLGLEDGEESEEGETELGETAEDVDPAADDAGAEGLDPASNVPETSLPVTWPEGTLGAGLISQLASTLGAGETLSLILARVGDALLVTVQPTPIKDEPHSTAVPLQVKGAPSALDTQLGVKLEEYRQGRSVARETAHYAATVRAAAEAHRQATQNTAKLRAASSKPATPASQGGHLTVEVSPRDTTLVLTDGGGKPHPFQAGKKTALPAGEYALSLDAQGYEAQTQKLSVKPGKETKTAFVLKKASAPGLF</sequence>
<dbReference type="AlphaFoldDB" id="A0AAJ5F520"/>
<gene>
    <name evidence="3" type="ORF">FCS05_02720</name>
    <name evidence="2" type="ORF">HNQ10_000789</name>
</gene>
<evidence type="ECO:0000313" key="2">
    <source>
        <dbReference type="EMBL" id="MBB5293976.1"/>
    </source>
</evidence>
<feature type="region of interest" description="Disordered" evidence="1">
    <location>
        <begin position="268"/>
        <end position="290"/>
    </location>
</feature>
<evidence type="ECO:0000256" key="1">
    <source>
        <dbReference type="SAM" id="MobiDB-lite"/>
    </source>
</evidence>
<evidence type="ECO:0000313" key="4">
    <source>
        <dbReference type="Proteomes" id="UP000308000"/>
    </source>
</evidence>
<evidence type="ECO:0000313" key="5">
    <source>
        <dbReference type="Proteomes" id="UP000536909"/>
    </source>
</evidence>
<organism evidence="3 4">
    <name type="scientific">Deinococcus metallilatus</name>
    <dbReference type="NCBI Taxonomy" id="1211322"/>
    <lineage>
        <taxon>Bacteria</taxon>
        <taxon>Thermotogati</taxon>
        <taxon>Deinococcota</taxon>
        <taxon>Deinococci</taxon>
        <taxon>Deinococcales</taxon>
        <taxon>Deinococcaceae</taxon>
        <taxon>Deinococcus</taxon>
    </lineage>
</organism>
<feature type="region of interest" description="Disordered" evidence="1">
    <location>
        <begin position="93"/>
        <end position="158"/>
    </location>
</feature>
<proteinExistence type="predicted"/>
<dbReference type="Proteomes" id="UP000536909">
    <property type="component" value="Unassembled WGS sequence"/>
</dbReference>
<keyword evidence="5" id="KW-1185">Reference proteome</keyword>
<name>A0AAJ5F520_9DEIO</name>
<reference evidence="3 4" key="1">
    <citation type="submission" date="2019-04" db="EMBL/GenBank/DDBJ databases">
        <title>Deinococcus metalilatus MA1002 mutant No.5.</title>
        <authorList>
            <person name="Park W."/>
            <person name="Park C."/>
        </authorList>
    </citation>
    <scope>NUCLEOTIDE SEQUENCE [LARGE SCALE GENOMIC DNA]</scope>
    <source>
        <strain evidence="3 4">MA1002-m5</strain>
    </source>
</reference>
<evidence type="ECO:0000313" key="3">
    <source>
        <dbReference type="EMBL" id="TLK30689.1"/>
    </source>
</evidence>
<accession>A0AAJ5F520</accession>
<dbReference type="EMBL" id="VBRC01000002">
    <property type="protein sequence ID" value="TLK30689.1"/>
    <property type="molecule type" value="Genomic_DNA"/>
</dbReference>
<feature type="compositionally biased region" description="Acidic residues" evidence="1">
    <location>
        <begin position="110"/>
        <end position="140"/>
    </location>
</feature>
<reference evidence="2 5" key="2">
    <citation type="submission" date="2020-08" db="EMBL/GenBank/DDBJ databases">
        <title>Genomic Encyclopedia of Type Strains, Phase IV (KMG-IV): sequencing the most valuable type-strain genomes for metagenomic binning, comparative biology and taxonomic classification.</title>
        <authorList>
            <person name="Goeker M."/>
        </authorList>
    </citation>
    <scope>NUCLEOTIDE SEQUENCE [LARGE SCALE GENOMIC DNA]</scope>
    <source>
        <strain evidence="2 5">DSM 105434</strain>
    </source>
</reference>
<dbReference type="Proteomes" id="UP000308000">
    <property type="component" value="Unassembled WGS sequence"/>
</dbReference>